<evidence type="ECO:0008006" key="4">
    <source>
        <dbReference type="Google" id="ProtNLM"/>
    </source>
</evidence>
<keyword evidence="1" id="KW-0812">Transmembrane</keyword>
<evidence type="ECO:0000313" key="2">
    <source>
        <dbReference type="EMBL" id="ORL43632.1"/>
    </source>
</evidence>
<organism evidence="2 3">
    <name type="scientific">Zunongwangia atlantica 22II14-10F7</name>
    <dbReference type="NCBI Taxonomy" id="1185767"/>
    <lineage>
        <taxon>Bacteria</taxon>
        <taxon>Pseudomonadati</taxon>
        <taxon>Bacteroidota</taxon>
        <taxon>Flavobacteriia</taxon>
        <taxon>Flavobacteriales</taxon>
        <taxon>Flavobacteriaceae</taxon>
        <taxon>Zunongwangia</taxon>
    </lineage>
</organism>
<sequence>MITLTISVMLLGVLCCYHTSQRAMITNTNKITYWISINHKKARTIGALLILISLSISIVDQGMGSGFFAAFVMLMSILSLVVLTAPLQFFKWTVLITLVVLSFIIEFLIF</sequence>
<evidence type="ECO:0000313" key="3">
    <source>
        <dbReference type="Proteomes" id="UP000192746"/>
    </source>
</evidence>
<name>A0A1Y1SYI5_9FLAO</name>
<feature type="transmembrane region" description="Helical" evidence="1">
    <location>
        <begin position="89"/>
        <end position="109"/>
    </location>
</feature>
<dbReference type="STRING" id="1185767.IIF7_19836"/>
<dbReference type="AlphaFoldDB" id="A0A1Y1SYI5"/>
<keyword evidence="1" id="KW-1133">Transmembrane helix</keyword>
<feature type="transmembrane region" description="Helical" evidence="1">
    <location>
        <begin position="42"/>
        <end position="59"/>
    </location>
</feature>
<proteinExistence type="predicted"/>
<keyword evidence="3" id="KW-1185">Reference proteome</keyword>
<keyword evidence="1" id="KW-0472">Membrane</keyword>
<protein>
    <recommendedName>
        <fullName evidence="4">DUF3325 domain-containing protein</fullName>
    </recommendedName>
</protein>
<accession>A0A1Y1SYI5</accession>
<feature type="transmembrane region" description="Helical" evidence="1">
    <location>
        <begin position="66"/>
        <end position="83"/>
    </location>
</feature>
<dbReference type="Proteomes" id="UP000192746">
    <property type="component" value="Unassembled WGS sequence"/>
</dbReference>
<comment type="caution">
    <text evidence="2">The sequence shown here is derived from an EMBL/GenBank/DDBJ whole genome shotgun (WGS) entry which is preliminary data.</text>
</comment>
<evidence type="ECO:0000256" key="1">
    <source>
        <dbReference type="SAM" id="Phobius"/>
    </source>
</evidence>
<reference evidence="2 3" key="1">
    <citation type="submission" date="2013-04" db="EMBL/GenBank/DDBJ databases">
        <title>Zunongwangia sp. 22II14-10F7 Genome Sequencing.</title>
        <authorList>
            <person name="Lai Q."/>
            <person name="Shao Z."/>
        </authorList>
    </citation>
    <scope>NUCLEOTIDE SEQUENCE [LARGE SCALE GENOMIC DNA]</scope>
    <source>
        <strain evidence="2 3">22II14-10F7</strain>
    </source>
</reference>
<dbReference type="EMBL" id="ARYN01000031">
    <property type="protein sequence ID" value="ORL43632.1"/>
    <property type="molecule type" value="Genomic_DNA"/>
</dbReference>
<gene>
    <name evidence="2" type="ORF">IIF7_19836</name>
</gene>